<comment type="subcellular location">
    <subcellularLocation>
        <location evidence="1">Endomembrane system</location>
    </subcellularLocation>
</comment>
<keyword evidence="7" id="KW-1185">Reference proteome</keyword>
<name>A0A7J7LEP2_9MAGN</name>
<sequence>MLRGRPMTKKPTLAQDIAKLTKRFDWLVETLGTGAFFPPHQPPPLGVQKHPSREGSVAARNDNFDNPFASLKIEYETRNVDEIGIRAKGKDPTTLSIDQPRDPRIETSSGNIPQSLTTSRGVPGVVSTDTASVVPAKFYFLAWASRQQALAHEAQGPHRQNLLPDPDQTRLRQRQRPLGSPLLPPRHLYVTTWQDDDYGLDFEDKQRPQPRRKGKGTDIEALAKAIAEQTHDVHLNVPEFDGIVSLMLTPLLSGWIKLSGCSTTRNMGIQNRKSWHQKCDCPALAKKVGLVVDGMRDSVIAIVPRVLQDKDEEDEMHTTFVPYALLEITNLLVFRSFTFLAIPVVPTIRVLVTFTKFEELQPLDEFCTPPSSPDATGRESPAVGRSSDKSSWLPWVKHHNRQIPSMTFGPSISRVEDIQDPFAIPADYTWITVEAKKKKMQEKKSGKSKKGRA</sequence>
<accession>A0A7J7LEP2</accession>
<evidence type="ECO:0000256" key="1">
    <source>
        <dbReference type="ARBA" id="ARBA00004308"/>
    </source>
</evidence>
<evidence type="ECO:0000313" key="7">
    <source>
        <dbReference type="Proteomes" id="UP000541444"/>
    </source>
</evidence>
<dbReference type="GO" id="GO:0005737">
    <property type="term" value="C:cytoplasm"/>
    <property type="evidence" value="ECO:0007669"/>
    <property type="project" value="TreeGrafter"/>
</dbReference>
<feature type="region of interest" description="Disordered" evidence="4">
    <location>
        <begin position="90"/>
        <end position="123"/>
    </location>
</feature>
<gene>
    <name evidence="6" type="ORF">GIB67_006538</name>
</gene>
<dbReference type="Pfam" id="PF11904">
    <property type="entry name" value="ANKRD13_C"/>
    <property type="match status" value="1"/>
</dbReference>
<evidence type="ECO:0000256" key="2">
    <source>
        <dbReference type="ARBA" id="ARBA00022737"/>
    </source>
</evidence>
<comment type="caution">
    <text evidence="6">The sequence shown here is derived from an EMBL/GenBank/DDBJ whole genome shotgun (WGS) entry which is preliminary data.</text>
</comment>
<evidence type="ECO:0000259" key="5">
    <source>
        <dbReference type="Pfam" id="PF11904"/>
    </source>
</evidence>
<dbReference type="InterPro" id="IPR055285">
    <property type="entry name" value="ANKRD13_C"/>
</dbReference>
<feature type="compositionally biased region" description="Polar residues" evidence="4">
    <location>
        <begin position="106"/>
        <end position="120"/>
    </location>
</feature>
<keyword evidence="2" id="KW-0677">Repeat</keyword>
<dbReference type="EMBL" id="JACGCM010002332">
    <property type="protein sequence ID" value="KAF6141093.1"/>
    <property type="molecule type" value="Genomic_DNA"/>
</dbReference>
<evidence type="ECO:0000256" key="4">
    <source>
        <dbReference type="SAM" id="MobiDB-lite"/>
    </source>
</evidence>
<organism evidence="6 7">
    <name type="scientific">Kingdonia uniflora</name>
    <dbReference type="NCBI Taxonomy" id="39325"/>
    <lineage>
        <taxon>Eukaryota</taxon>
        <taxon>Viridiplantae</taxon>
        <taxon>Streptophyta</taxon>
        <taxon>Embryophyta</taxon>
        <taxon>Tracheophyta</taxon>
        <taxon>Spermatophyta</taxon>
        <taxon>Magnoliopsida</taxon>
        <taxon>Ranunculales</taxon>
        <taxon>Circaeasteraceae</taxon>
        <taxon>Kingdonia</taxon>
    </lineage>
</organism>
<dbReference type="InterPro" id="IPR021832">
    <property type="entry name" value="ANKRD13"/>
</dbReference>
<dbReference type="GO" id="GO:0012505">
    <property type="term" value="C:endomembrane system"/>
    <property type="evidence" value="ECO:0007669"/>
    <property type="project" value="UniProtKB-SubCell"/>
</dbReference>
<proteinExistence type="predicted"/>
<dbReference type="AlphaFoldDB" id="A0A7J7LEP2"/>
<dbReference type="PANTHER" id="PTHR12447">
    <property type="entry name" value="ANKYRIN REPEAT DOMAIN-CONTAINING PROTEIN 13"/>
    <property type="match status" value="1"/>
</dbReference>
<feature type="domain" description="Ankyrin repeat" evidence="5">
    <location>
        <begin position="340"/>
        <end position="429"/>
    </location>
</feature>
<feature type="region of interest" description="Disordered" evidence="4">
    <location>
        <begin position="366"/>
        <end position="389"/>
    </location>
</feature>
<evidence type="ECO:0000313" key="6">
    <source>
        <dbReference type="EMBL" id="KAF6141093.1"/>
    </source>
</evidence>
<dbReference type="OrthoDB" id="1585644at2759"/>
<dbReference type="PANTHER" id="PTHR12447:SF35">
    <property type="entry name" value="ANKYRIN REPEAT FAMILY PROTEIN"/>
    <property type="match status" value="1"/>
</dbReference>
<protein>
    <recommendedName>
        <fullName evidence="5">Ankyrin repeat domain-containing protein</fullName>
    </recommendedName>
</protein>
<dbReference type="Proteomes" id="UP000541444">
    <property type="component" value="Unassembled WGS sequence"/>
</dbReference>
<keyword evidence="3" id="KW-0472">Membrane</keyword>
<reference evidence="6 7" key="1">
    <citation type="journal article" date="2020" name="IScience">
        <title>Genome Sequencing of the Endangered Kingdonia uniflora (Circaeasteraceae, Ranunculales) Reveals Potential Mechanisms of Evolutionary Specialization.</title>
        <authorList>
            <person name="Sun Y."/>
            <person name="Deng T."/>
            <person name="Zhang A."/>
            <person name="Moore M.J."/>
            <person name="Landis J.B."/>
            <person name="Lin N."/>
            <person name="Zhang H."/>
            <person name="Zhang X."/>
            <person name="Huang J."/>
            <person name="Zhang X."/>
            <person name="Sun H."/>
            <person name="Wang H."/>
        </authorList>
    </citation>
    <scope>NUCLEOTIDE SEQUENCE [LARGE SCALE GENOMIC DNA]</scope>
    <source>
        <strain evidence="6">TB1705</strain>
        <tissue evidence="6">Leaf</tissue>
    </source>
</reference>
<evidence type="ECO:0000256" key="3">
    <source>
        <dbReference type="ARBA" id="ARBA00023136"/>
    </source>
</evidence>